<dbReference type="AlphaFoldDB" id="A0A7G3B1B2"/>
<accession>A0A7G3B1B2</accession>
<reference evidence="1" key="1">
    <citation type="journal article" date="2020" name="BMC">
        <title>Leishmania infection induces a limited differential gene expression in the sand fly midgut.</title>
        <authorList>
            <person name="Coutinho-Abreu I.V."/>
            <person name="Serafim T.D."/>
            <person name="Meneses C."/>
            <person name="Kamhawi S."/>
            <person name="Oliveira F."/>
            <person name="Valenzuela J.G."/>
        </authorList>
    </citation>
    <scope>NUCLEOTIDE SEQUENCE</scope>
    <source>
        <strain evidence="1">Jacobina</strain>
        <tissue evidence="1">Midgut</tissue>
    </source>
</reference>
<dbReference type="EMBL" id="GITU01011119">
    <property type="protein sequence ID" value="MBC1179822.1"/>
    <property type="molecule type" value="Transcribed_RNA"/>
</dbReference>
<evidence type="ECO:0000313" key="1">
    <source>
        <dbReference type="EMBL" id="MBC1179822.1"/>
    </source>
</evidence>
<protein>
    <submittedName>
        <fullName evidence="1">Uncharacterized protein</fullName>
    </submittedName>
</protein>
<name>A0A7G3B1B2_LUTLO</name>
<proteinExistence type="predicted"/>
<organism evidence="1">
    <name type="scientific">Lutzomyia longipalpis</name>
    <name type="common">Sand fly</name>
    <dbReference type="NCBI Taxonomy" id="7200"/>
    <lineage>
        <taxon>Eukaryota</taxon>
        <taxon>Metazoa</taxon>
        <taxon>Ecdysozoa</taxon>
        <taxon>Arthropoda</taxon>
        <taxon>Hexapoda</taxon>
        <taxon>Insecta</taxon>
        <taxon>Pterygota</taxon>
        <taxon>Neoptera</taxon>
        <taxon>Endopterygota</taxon>
        <taxon>Diptera</taxon>
        <taxon>Nematocera</taxon>
        <taxon>Psychodoidea</taxon>
        <taxon>Psychodidae</taxon>
        <taxon>Lutzomyia</taxon>
        <taxon>Lutzomyia</taxon>
    </lineage>
</organism>
<sequence>MSRICSRGSTIRISRGSVLGARISRGSIDNGAPRISRGSCQAFPAAPPLHSPSFFGTHPAAAWGHIAPPGAEAPPAAPPHCGAAAAAAGAPVQTFPPSAASSSSPHVPPRLLLGVCPQGVLATGCGGGWPPLRRFASQRSVPLLTEAFHTGGVGLAWGTASAFGAPGSGEFGTSHWVS</sequence>